<dbReference type="Gene3D" id="3.40.50.410">
    <property type="entry name" value="von Willebrand factor, type A domain"/>
    <property type="match status" value="1"/>
</dbReference>
<proteinExistence type="predicted"/>
<dbReference type="InterPro" id="IPR036465">
    <property type="entry name" value="vWFA_dom_sf"/>
</dbReference>
<reference evidence="2" key="2">
    <citation type="submission" date="2020-11" db="EMBL/GenBank/DDBJ databases">
        <authorList>
            <person name="McCartney M.A."/>
            <person name="Auch B."/>
            <person name="Kono T."/>
            <person name="Mallez S."/>
            <person name="Becker A."/>
            <person name="Gohl D.M."/>
            <person name="Silverstein K.A.T."/>
            <person name="Koren S."/>
            <person name="Bechman K.B."/>
            <person name="Herman A."/>
            <person name="Abrahante J.E."/>
            <person name="Garbe J."/>
        </authorList>
    </citation>
    <scope>NUCLEOTIDE SEQUENCE</scope>
    <source>
        <strain evidence="2">Duluth1</strain>
        <tissue evidence="2">Whole animal</tissue>
    </source>
</reference>
<dbReference type="InterPro" id="IPR002035">
    <property type="entry name" value="VWF_A"/>
</dbReference>
<dbReference type="InterPro" id="IPR052079">
    <property type="entry name" value="E3_ligase/Copine_domain"/>
</dbReference>
<reference evidence="2" key="1">
    <citation type="journal article" date="2019" name="bioRxiv">
        <title>The Genome of the Zebra Mussel, Dreissena polymorpha: A Resource for Invasive Species Research.</title>
        <authorList>
            <person name="McCartney M.A."/>
            <person name="Auch B."/>
            <person name="Kono T."/>
            <person name="Mallez S."/>
            <person name="Zhang Y."/>
            <person name="Obille A."/>
            <person name="Becker A."/>
            <person name="Abrahante J.E."/>
            <person name="Garbe J."/>
            <person name="Badalamenti J.P."/>
            <person name="Herman A."/>
            <person name="Mangelson H."/>
            <person name="Liachko I."/>
            <person name="Sullivan S."/>
            <person name="Sone E.D."/>
            <person name="Koren S."/>
            <person name="Silverstein K.A.T."/>
            <person name="Beckman K.B."/>
            <person name="Gohl D.M."/>
        </authorList>
    </citation>
    <scope>NUCLEOTIDE SEQUENCE</scope>
    <source>
        <strain evidence="2">Duluth1</strain>
        <tissue evidence="2">Whole animal</tissue>
    </source>
</reference>
<protein>
    <recommendedName>
        <fullName evidence="1">VWFA domain-containing protein</fullName>
    </recommendedName>
</protein>
<dbReference type="PROSITE" id="PS50234">
    <property type="entry name" value="VWFA"/>
    <property type="match status" value="1"/>
</dbReference>
<name>A0A9D4I2K0_DREPO</name>
<feature type="domain" description="VWFA" evidence="1">
    <location>
        <begin position="65"/>
        <end position="262"/>
    </location>
</feature>
<gene>
    <name evidence="2" type="ORF">DPMN_048608</name>
</gene>
<accession>A0A9D4I2K0</accession>
<sequence length="296" mass="32838">MAELEAKSSAFLLVTGPRVSSSSDLFSDSDKISDNFRKLSVNPDQFHSLEDVRSAIKKQGLETCNIIFAIDYTISNVTNGSKTFCGKSLHDLSGVNPYQKMITAIGETIDPMRGEIEYIHAFGFGDNEVKDKRVFPLSQEPCSSFYDILGAYNTKTKEVKFGGPTSFVPVIAEAIRIVKETGKYHILIIVADGQVNEEHSSLKAIIEASDYALSIVVIGVGDGPWGVMEEWDDLENFNNKVAARGLSTRRFDNVQFVNYHEITHEAKNPDVALALATLMEIPDQYKFIKENILVNV</sequence>
<organism evidence="2 3">
    <name type="scientific">Dreissena polymorpha</name>
    <name type="common">Zebra mussel</name>
    <name type="synonym">Mytilus polymorpha</name>
    <dbReference type="NCBI Taxonomy" id="45954"/>
    <lineage>
        <taxon>Eukaryota</taxon>
        <taxon>Metazoa</taxon>
        <taxon>Spiralia</taxon>
        <taxon>Lophotrochozoa</taxon>
        <taxon>Mollusca</taxon>
        <taxon>Bivalvia</taxon>
        <taxon>Autobranchia</taxon>
        <taxon>Heteroconchia</taxon>
        <taxon>Euheterodonta</taxon>
        <taxon>Imparidentia</taxon>
        <taxon>Neoheterodontei</taxon>
        <taxon>Myida</taxon>
        <taxon>Dreissenoidea</taxon>
        <taxon>Dreissenidae</taxon>
        <taxon>Dreissena</taxon>
    </lineage>
</organism>
<dbReference type="GO" id="GO:0004842">
    <property type="term" value="F:ubiquitin-protein transferase activity"/>
    <property type="evidence" value="ECO:0007669"/>
    <property type="project" value="TreeGrafter"/>
</dbReference>
<dbReference type="InterPro" id="IPR010734">
    <property type="entry name" value="Copine_C"/>
</dbReference>
<dbReference type="EMBL" id="JAIWYP010000011">
    <property type="protein sequence ID" value="KAH3741878.1"/>
    <property type="molecule type" value="Genomic_DNA"/>
</dbReference>
<evidence type="ECO:0000313" key="3">
    <source>
        <dbReference type="Proteomes" id="UP000828390"/>
    </source>
</evidence>
<comment type="caution">
    <text evidence="2">The sequence shown here is derived from an EMBL/GenBank/DDBJ whole genome shotgun (WGS) entry which is preliminary data.</text>
</comment>
<dbReference type="GO" id="GO:0016567">
    <property type="term" value="P:protein ubiquitination"/>
    <property type="evidence" value="ECO:0007669"/>
    <property type="project" value="TreeGrafter"/>
</dbReference>
<dbReference type="SUPFAM" id="SSF53300">
    <property type="entry name" value="vWA-like"/>
    <property type="match status" value="1"/>
</dbReference>
<evidence type="ECO:0000259" key="1">
    <source>
        <dbReference type="PROSITE" id="PS50234"/>
    </source>
</evidence>
<dbReference type="PANTHER" id="PTHR45751:SF53">
    <property type="entry name" value="VWFA DOMAIN-CONTAINING PROTEIN"/>
    <property type="match status" value="1"/>
</dbReference>
<dbReference type="PANTHER" id="PTHR45751">
    <property type="entry name" value="COPINE FAMILY PROTEIN 1"/>
    <property type="match status" value="1"/>
</dbReference>
<dbReference type="SMART" id="SM00327">
    <property type="entry name" value="VWA"/>
    <property type="match status" value="1"/>
</dbReference>
<dbReference type="OrthoDB" id="10429239at2759"/>
<keyword evidence="3" id="KW-1185">Reference proteome</keyword>
<dbReference type="AlphaFoldDB" id="A0A9D4I2K0"/>
<evidence type="ECO:0000313" key="2">
    <source>
        <dbReference type="EMBL" id="KAH3741878.1"/>
    </source>
</evidence>
<dbReference type="Proteomes" id="UP000828390">
    <property type="component" value="Unassembled WGS sequence"/>
</dbReference>
<dbReference type="Pfam" id="PF07002">
    <property type="entry name" value="Copine"/>
    <property type="match status" value="1"/>
</dbReference>
<dbReference type="GO" id="GO:0005634">
    <property type="term" value="C:nucleus"/>
    <property type="evidence" value="ECO:0007669"/>
    <property type="project" value="TreeGrafter"/>
</dbReference>